<dbReference type="InterPro" id="IPR017972">
    <property type="entry name" value="Cyt_P450_CS"/>
</dbReference>
<evidence type="ECO:0000256" key="3">
    <source>
        <dbReference type="ARBA" id="ARBA00022617"/>
    </source>
</evidence>
<sequence>MASLANATFDSVEARLGPYLQTTPQKPVAYIVTALLLFFCAYVVRGSGRTKLPCYNPKKPFELGTWRVRVEFMEKGIDMMVEARKKYGQQPYRMHTDIGEVIMMPGERIQELRNHPALEFMDAANTDAHGYLPGFEPFHLDERTVRVVNNYLTKALNKLTVPLSNEAAIALQYLLTDSPEWHEVSALSTIARTVSRMSTRIFIGEEMCSNDEWVNSVAEYSRSAFACIPQLQMWPLYTRRFASWFLPSAKKVRTNLDPCRKILQPLVDQRKKLRAEALARGEPAPVYDDALGWFEKEYGKNYDPAISQITLSTVAIDTTSDLLQMTMLQLARHPEFIKPLREEVVEVLGKQGLKKVALYNLKFMDSCLKETQRLKPILFGMRRGVTADAKLSDGFVIRKGERVMVDSTNMWNAEYYENPEKFDPYRFMKWREEGNDNIAHLVSTSDKHMGFGHGQHACPGRFFAANELKLALCHLVLKYDWKLPEGHDPQYLCLGSSMAANPSLRLLIRRRKEELDMASLSD</sequence>
<keyword evidence="5 9" id="KW-0560">Oxidoreductase</keyword>
<comment type="similarity">
    <text evidence="2 9">Belongs to the cytochrome P450 family.</text>
</comment>
<evidence type="ECO:0000256" key="9">
    <source>
        <dbReference type="RuleBase" id="RU000461"/>
    </source>
</evidence>
<organism evidence="10 11">
    <name type="scientific">Gnomoniopsis smithogilvyi</name>
    <dbReference type="NCBI Taxonomy" id="1191159"/>
    <lineage>
        <taxon>Eukaryota</taxon>
        <taxon>Fungi</taxon>
        <taxon>Dikarya</taxon>
        <taxon>Ascomycota</taxon>
        <taxon>Pezizomycotina</taxon>
        <taxon>Sordariomycetes</taxon>
        <taxon>Sordariomycetidae</taxon>
        <taxon>Diaporthales</taxon>
        <taxon>Gnomoniaceae</taxon>
        <taxon>Gnomoniopsis</taxon>
    </lineage>
</organism>
<evidence type="ECO:0008006" key="12">
    <source>
        <dbReference type="Google" id="ProtNLM"/>
    </source>
</evidence>
<dbReference type="GO" id="GO:0004497">
    <property type="term" value="F:monooxygenase activity"/>
    <property type="evidence" value="ECO:0007669"/>
    <property type="project" value="UniProtKB-KW"/>
</dbReference>
<protein>
    <recommendedName>
        <fullName evidence="12">Cytochrome P450 monooxygenase</fullName>
    </recommendedName>
</protein>
<evidence type="ECO:0000313" key="11">
    <source>
        <dbReference type="Proteomes" id="UP001140453"/>
    </source>
</evidence>
<accession>A0A9W8Z4Q2</accession>
<dbReference type="Gene3D" id="1.10.630.10">
    <property type="entry name" value="Cytochrome P450"/>
    <property type="match status" value="1"/>
</dbReference>
<evidence type="ECO:0000256" key="7">
    <source>
        <dbReference type="ARBA" id="ARBA00023033"/>
    </source>
</evidence>
<dbReference type="Pfam" id="PF00067">
    <property type="entry name" value="p450"/>
    <property type="match status" value="1"/>
</dbReference>
<dbReference type="PRINTS" id="PR00465">
    <property type="entry name" value="EP450IV"/>
</dbReference>
<dbReference type="CDD" id="cd11041">
    <property type="entry name" value="CYP503A1-like"/>
    <property type="match status" value="1"/>
</dbReference>
<keyword evidence="7 9" id="KW-0503">Monooxygenase</keyword>
<evidence type="ECO:0000256" key="5">
    <source>
        <dbReference type="ARBA" id="ARBA00023002"/>
    </source>
</evidence>
<evidence type="ECO:0000256" key="1">
    <source>
        <dbReference type="ARBA" id="ARBA00001971"/>
    </source>
</evidence>
<dbReference type="InterPro" id="IPR001128">
    <property type="entry name" value="Cyt_P450"/>
</dbReference>
<dbReference type="PROSITE" id="PS00086">
    <property type="entry name" value="CYTOCHROME_P450"/>
    <property type="match status" value="1"/>
</dbReference>
<keyword evidence="4 8" id="KW-0479">Metal-binding</keyword>
<dbReference type="GO" id="GO:0016705">
    <property type="term" value="F:oxidoreductase activity, acting on paired donors, with incorporation or reduction of molecular oxygen"/>
    <property type="evidence" value="ECO:0007669"/>
    <property type="project" value="InterPro"/>
</dbReference>
<dbReference type="AlphaFoldDB" id="A0A9W8Z4Q2"/>
<evidence type="ECO:0000256" key="4">
    <source>
        <dbReference type="ARBA" id="ARBA00022723"/>
    </source>
</evidence>
<evidence type="ECO:0000256" key="6">
    <source>
        <dbReference type="ARBA" id="ARBA00023004"/>
    </source>
</evidence>
<proteinExistence type="inferred from homology"/>
<dbReference type="PRINTS" id="PR00385">
    <property type="entry name" value="P450"/>
</dbReference>
<keyword evidence="11" id="KW-1185">Reference proteome</keyword>
<dbReference type="GO" id="GO:0005506">
    <property type="term" value="F:iron ion binding"/>
    <property type="evidence" value="ECO:0007669"/>
    <property type="project" value="InterPro"/>
</dbReference>
<dbReference type="SUPFAM" id="SSF48264">
    <property type="entry name" value="Cytochrome P450"/>
    <property type="match status" value="1"/>
</dbReference>
<dbReference type="PANTHER" id="PTHR46206:SF2">
    <property type="entry name" value="CYTOCHROME P450 MONOOXYGENASE AUSG-RELATED"/>
    <property type="match status" value="1"/>
</dbReference>
<dbReference type="GO" id="GO:0020037">
    <property type="term" value="F:heme binding"/>
    <property type="evidence" value="ECO:0007669"/>
    <property type="project" value="InterPro"/>
</dbReference>
<comment type="caution">
    <text evidence="10">The sequence shown here is derived from an EMBL/GenBank/DDBJ whole genome shotgun (WGS) entry which is preliminary data.</text>
</comment>
<evidence type="ECO:0000313" key="10">
    <source>
        <dbReference type="EMBL" id="KAJ4397693.1"/>
    </source>
</evidence>
<feature type="binding site" description="axial binding residue" evidence="8">
    <location>
        <position position="458"/>
    </location>
    <ligand>
        <name>heme</name>
        <dbReference type="ChEBI" id="CHEBI:30413"/>
    </ligand>
    <ligandPart>
        <name>Fe</name>
        <dbReference type="ChEBI" id="CHEBI:18248"/>
    </ligandPart>
</feature>
<comment type="cofactor">
    <cofactor evidence="1 8">
        <name>heme</name>
        <dbReference type="ChEBI" id="CHEBI:30413"/>
    </cofactor>
</comment>
<dbReference type="OrthoDB" id="1844152at2759"/>
<dbReference type="InterPro" id="IPR036396">
    <property type="entry name" value="Cyt_P450_sf"/>
</dbReference>
<reference evidence="10" key="1">
    <citation type="submission" date="2022-10" db="EMBL/GenBank/DDBJ databases">
        <title>Tapping the CABI collections for fungal endophytes: first genome assemblies for Collariella, Neodidymelliopsis, Ascochyta clinopodiicola, Didymella pomorum, Didymosphaeria variabile, Neocosmospora piperis and Neocucurbitaria cava.</title>
        <authorList>
            <person name="Hill R."/>
        </authorList>
    </citation>
    <scope>NUCLEOTIDE SEQUENCE</scope>
    <source>
        <strain evidence="10">IMI 355082</strain>
    </source>
</reference>
<dbReference type="PANTHER" id="PTHR46206">
    <property type="entry name" value="CYTOCHROME P450"/>
    <property type="match status" value="1"/>
</dbReference>
<name>A0A9W8Z4Q2_9PEZI</name>
<evidence type="ECO:0000256" key="2">
    <source>
        <dbReference type="ARBA" id="ARBA00010617"/>
    </source>
</evidence>
<dbReference type="InterPro" id="IPR002403">
    <property type="entry name" value="Cyt_P450_E_grp-IV"/>
</dbReference>
<keyword evidence="3 8" id="KW-0349">Heme</keyword>
<dbReference type="Proteomes" id="UP001140453">
    <property type="component" value="Unassembled WGS sequence"/>
</dbReference>
<evidence type="ECO:0000256" key="8">
    <source>
        <dbReference type="PIRSR" id="PIRSR602403-1"/>
    </source>
</evidence>
<keyword evidence="6 8" id="KW-0408">Iron</keyword>
<dbReference type="EMBL" id="JAPEVB010000001">
    <property type="protein sequence ID" value="KAJ4397693.1"/>
    <property type="molecule type" value="Genomic_DNA"/>
</dbReference>
<gene>
    <name evidence="10" type="ORF">N0V93_001927</name>
</gene>